<sequence>VVALAAQVVSVIVFSAVGQVISILEANYGRLESGKYLGKVISVVKANYGRLDSKKCSRRRPGRQLRNVQFRLFSPTQVCILRCNGKRRCSIRAVNSVFGDPCRGTYKYLEVDYVCQGEHVTCEGSTAHLSSVVSSDAGQVISIIKANYGRLDGRKCARGRPKSQLNNVKCSNPANKVSNQCDGKQTCSIRASNSVFGDPCRGTYKYLEVDYICQGLTNVVSCEGSAAVLKYNCGVITVKSAYYGRRDRTTCSEGRPAAQLRNSQCFNPTGKVAESCDGKTTCIIRASNSVFGDPCGGTYKYLEVDYTCEREFGSDCSHLYGGRRFTALIQHKAAAATQNPEPGFREAA</sequence>
<evidence type="ECO:0000259" key="3">
    <source>
        <dbReference type="PROSITE" id="PS50228"/>
    </source>
</evidence>
<dbReference type="PROSITE" id="PS50228">
    <property type="entry name" value="SUEL_LECTIN"/>
    <property type="match status" value="3"/>
</dbReference>
<dbReference type="CDD" id="cd22835">
    <property type="entry name" value="Gal_Rha_Lectin_SML_rpt2"/>
    <property type="match status" value="1"/>
</dbReference>
<keyword evidence="2" id="KW-0677">Repeat</keyword>
<feature type="domain" description="SUEL-type lectin" evidence="3">
    <location>
        <begin position="121"/>
        <end position="214"/>
    </location>
</feature>
<dbReference type="InterPro" id="IPR043159">
    <property type="entry name" value="Lectin_gal-bd_sf"/>
</dbReference>
<name>A0A672HA82_SALFA</name>
<dbReference type="Gene3D" id="2.60.120.740">
    <property type="match status" value="3"/>
</dbReference>
<evidence type="ECO:0000256" key="1">
    <source>
        <dbReference type="ARBA" id="ARBA00022734"/>
    </source>
</evidence>
<reference evidence="4" key="2">
    <citation type="submission" date="2025-08" db="UniProtKB">
        <authorList>
            <consortium name="Ensembl"/>
        </authorList>
    </citation>
    <scope>IDENTIFICATION</scope>
</reference>
<keyword evidence="5" id="KW-1185">Reference proteome</keyword>
<feature type="domain" description="SUEL-type lectin" evidence="3">
    <location>
        <begin position="38"/>
        <end position="116"/>
    </location>
</feature>
<dbReference type="Ensembl" id="ENSSFAT00005027081.1">
    <property type="protein sequence ID" value="ENSSFAP00005026053.1"/>
    <property type="gene ID" value="ENSSFAG00005013358.1"/>
</dbReference>
<dbReference type="AlphaFoldDB" id="A0A672HA82"/>
<dbReference type="Proteomes" id="UP000472267">
    <property type="component" value="Chromosome 20"/>
</dbReference>
<reference evidence="4" key="1">
    <citation type="submission" date="2019-06" db="EMBL/GenBank/DDBJ databases">
        <authorList>
            <consortium name="Wellcome Sanger Institute Data Sharing"/>
        </authorList>
    </citation>
    <scope>NUCLEOTIDE SEQUENCE [LARGE SCALE GENOMIC DNA]</scope>
</reference>
<feature type="domain" description="SUEL-type lectin" evidence="3">
    <location>
        <begin position="212"/>
        <end position="309"/>
    </location>
</feature>
<dbReference type="GO" id="GO:0030246">
    <property type="term" value="F:carbohydrate binding"/>
    <property type="evidence" value="ECO:0007669"/>
    <property type="project" value="UniProtKB-KW"/>
</dbReference>
<keyword evidence="1" id="KW-0430">Lectin</keyword>
<evidence type="ECO:0000313" key="5">
    <source>
        <dbReference type="Proteomes" id="UP000472267"/>
    </source>
</evidence>
<organism evidence="4 5">
    <name type="scientific">Salarias fasciatus</name>
    <name type="common">Jewelled blenny</name>
    <name type="synonym">Blennius fasciatus</name>
    <dbReference type="NCBI Taxonomy" id="181472"/>
    <lineage>
        <taxon>Eukaryota</taxon>
        <taxon>Metazoa</taxon>
        <taxon>Chordata</taxon>
        <taxon>Craniata</taxon>
        <taxon>Vertebrata</taxon>
        <taxon>Euteleostomi</taxon>
        <taxon>Actinopterygii</taxon>
        <taxon>Neopterygii</taxon>
        <taxon>Teleostei</taxon>
        <taxon>Neoteleostei</taxon>
        <taxon>Acanthomorphata</taxon>
        <taxon>Ovalentaria</taxon>
        <taxon>Blenniimorphae</taxon>
        <taxon>Blenniiformes</taxon>
        <taxon>Blennioidei</taxon>
        <taxon>Blenniidae</taxon>
        <taxon>Salariinae</taxon>
        <taxon>Salarias</taxon>
    </lineage>
</organism>
<protein>
    <recommendedName>
        <fullName evidence="3">SUEL-type lectin domain-containing protein</fullName>
    </recommendedName>
</protein>
<dbReference type="InParanoid" id="A0A672HA82"/>
<proteinExistence type="predicted"/>
<dbReference type="InterPro" id="IPR000922">
    <property type="entry name" value="Lectin_gal-bd_dom"/>
</dbReference>
<dbReference type="PANTHER" id="PTHR46780">
    <property type="entry name" value="PROTEIN EVA-1"/>
    <property type="match status" value="1"/>
</dbReference>
<evidence type="ECO:0000256" key="2">
    <source>
        <dbReference type="ARBA" id="ARBA00022737"/>
    </source>
</evidence>
<reference evidence="4" key="3">
    <citation type="submission" date="2025-09" db="UniProtKB">
        <authorList>
            <consortium name="Ensembl"/>
        </authorList>
    </citation>
    <scope>IDENTIFICATION</scope>
</reference>
<dbReference type="FunFam" id="2.60.120.740:FF:000001">
    <property type="entry name" value="Adhesion G protein-coupled receptor L2"/>
    <property type="match status" value="1"/>
</dbReference>
<accession>A0A672HA82</accession>
<dbReference type="Pfam" id="PF02140">
    <property type="entry name" value="SUEL_Lectin"/>
    <property type="match status" value="3"/>
</dbReference>
<evidence type="ECO:0000313" key="4">
    <source>
        <dbReference type="Ensembl" id="ENSSFAP00005026053.1"/>
    </source>
</evidence>